<sequence>MTMPKAGILGTGSYVPEKVLTNLDLEKMVDTSDEWIRVRTGIRERRIAAPEQATSDLAYPAALRALEAAGVAPEELDLIIVATITPDTAFPSTANLLQDRLGARRAAAFDLAAACSGFIYAVATAAQFIESGAYRFVLVVGAETLSRIVDWEDRSTAVLFGDGAGAVVMGPVVSGGLQAFTLGSDGSGGCLLELPAGGSRRPASHETVDQRLHFLKMNGREVFKFAVRIMDEASEAVLVKAGLRKEALDFLVPHQANLRIIESARERLGLPPEKVIVNLDRYGNMSTASIPVALDEAVRSGRIRPGDKVLMVGFGAGLTWGAAIVEWTAAVKPGREGAAGRAAPAEAGIR</sequence>
<evidence type="ECO:0000256" key="12">
    <source>
        <dbReference type="ARBA" id="ARBA00052467"/>
    </source>
</evidence>
<evidence type="ECO:0000256" key="11">
    <source>
        <dbReference type="ARBA" id="ARBA00052407"/>
    </source>
</evidence>
<dbReference type="Pfam" id="PF08541">
    <property type="entry name" value="ACP_syn_III_C"/>
    <property type="match status" value="1"/>
</dbReference>
<dbReference type="GO" id="GO:0006633">
    <property type="term" value="P:fatty acid biosynthetic process"/>
    <property type="evidence" value="ECO:0007669"/>
    <property type="project" value="UniProtKB-UniRule"/>
</dbReference>
<dbReference type="InterPro" id="IPR013747">
    <property type="entry name" value="ACP_syn_III_C"/>
</dbReference>
<gene>
    <name evidence="14" type="primary">fabH</name>
    <name evidence="17" type="ORF">KM312_02380</name>
</gene>
<feature type="active site" evidence="14">
    <location>
        <position position="284"/>
    </location>
</feature>
<dbReference type="InterPro" id="IPR016039">
    <property type="entry name" value="Thiolase-like"/>
</dbReference>
<comment type="catalytic activity">
    <reaction evidence="10">
        <text>malonyl-[ACP] + acetyl-CoA + H(+) = 3-oxobutanoyl-[ACP] + CO2 + CoA</text>
        <dbReference type="Rhea" id="RHEA:12080"/>
        <dbReference type="Rhea" id="RHEA-COMP:9623"/>
        <dbReference type="Rhea" id="RHEA-COMP:9625"/>
        <dbReference type="ChEBI" id="CHEBI:15378"/>
        <dbReference type="ChEBI" id="CHEBI:16526"/>
        <dbReference type="ChEBI" id="CHEBI:57287"/>
        <dbReference type="ChEBI" id="CHEBI:57288"/>
        <dbReference type="ChEBI" id="CHEBI:78449"/>
        <dbReference type="ChEBI" id="CHEBI:78450"/>
        <dbReference type="EC" id="2.3.1.180"/>
    </reaction>
    <physiologicalReaction direction="left-to-right" evidence="10">
        <dbReference type="Rhea" id="RHEA:12081"/>
    </physiologicalReaction>
</comment>
<keyword evidence="9 14" id="KW-0012">Acyltransferase</keyword>
<dbReference type="AlphaFoldDB" id="A0A947CZR1"/>
<evidence type="ECO:0000259" key="15">
    <source>
        <dbReference type="Pfam" id="PF08541"/>
    </source>
</evidence>
<comment type="domain">
    <text evidence="14">The last Arg residue of the ACP-binding site is essential for the weak association between ACP/AcpP and FabH.</text>
</comment>
<dbReference type="EMBL" id="JAHHQF010000039">
    <property type="protein sequence ID" value="MBT9281501.1"/>
    <property type="molecule type" value="Genomic_DNA"/>
</dbReference>
<evidence type="ECO:0000256" key="1">
    <source>
        <dbReference type="ARBA" id="ARBA00005194"/>
    </source>
</evidence>
<keyword evidence="3 14" id="KW-0444">Lipid biosynthesis</keyword>
<dbReference type="Proteomes" id="UP000748108">
    <property type="component" value="Unassembled WGS sequence"/>
</dbReference>
<dbReference type="HAMAP" id="MF_01815">
    <property type="entry name" value="FabH"/>
    <property type="match status" value="1"/>
</dbReference>
<evidence type="ECO:0000256" key="13">
    <source>
        <dbReference type="ARBA" id="ARBA00052985"/>
    </source>
</evidence>
<dbReference type="PANTHER" id="PTHR43091:SF1">
    <property type="entry name" value="BETA-KETOACYL-[ACYL-CARRIER-PROTEIN] SYNTHASE III, CHLOROPLASTIC"/>
    <property type="match status" value="1"/>
</dbReference>
<dbReference type="Pfam" id="PF08545">
    <property type="entry name" value="ACP_syn_III"/>
    <property type="match status" value="1"/>
</dbReference>
<evidence type="ECO:0000256" key="4">
    <source>
        <dbReference type="ARBA" id="ARBA00022679"/>
    </source>
</evidence>
<comment type="subcellular location">
    <subcellularLocation>
        <location evidence="14">Cytoplasm</location>
    </subcellularLocation>
</comment>
<feature type="active site" evidence="14">
    <location>
        <position position="115"/>
    </location>
</feature>
<dbReference type="InterPro" id="IPR004655">
    <property type="entry name" value="FabH"/>
</dbReference>
<comment type="pathway">
    <text evidence="1 14">Lipid metabolism; fatty acid biosynthesis.</text>
</comment>
<keyword evidence="7 14" id="KW-0275">Fatty acid biosynthesis</keyword>
<evidence type="ECO:0000256" key="6">
    <source>
        <dbReference type="ARBA" id="ARBA00023098"/>
    </source>
</evidence>
<comment type="catalytic activity">
    <reaction evidence="11">
        <text>(2S)-2-methylbutanoyl-CoA + malonyl-[ACP] + H(+) = (4S)-4-methyl-3-oxohexanoyl-[ACP] + CO2 + CoA</text>
        <dbReference type="Rhea" id="RHEA:42276"/>
        <dbReference type="Rhea" id="RHEA-COMP:9623"/>
        <dbReference type="Rhea" id="RHEA-COMP:17148"/>
        <dbReference type="ChEBI" id="CHEBI:15378"/>
        <dbReference type="ChEBI" id="CHEBI:16526"/>
        <dbReference type="ChEBI" id="CHEBI:57287"/>
        <dbReference type="ChEBI" id="CHEBI:78449"/>
        <dbReference type="ChEBI" id="CHEBI:88166"/>
        <dbReference type="ChEBI" id="CHEBI:167462"/>
        <dbReference type="EC" id="2.3.1.300"/>
    </reaction>
    <physiologicalReaction direction="left-to-right" evidence="11">
        <dbReference type="Rhea" id="RHEA:42277"/>
    </physiologicalReaction>
</comment>
<name>A0A947CZR1_HYDSH</name>
<evidence type="ECO:0000256" key="10">
    <source>
        <dbReference type="ARBA" id="ARBA00051096"/>
    </source>
</evidence>
<keyword evidence="6 14" id="KW-0443">Lipid metabolism</keyword>
<comment type="similarity">
    <text evidence="2 14">Belongs to the thiolase-like superfamily. FabH family.</text>
</comment>
<dbReference type="NCBIfam" id="TIGR00747">
    <property type="entry name" value="fabH"/>
    <property type="match status" value="1"/>
</dbReference>
<evidence type="ECO:0000256" key="9">
    <source>
        <dbReference type="ARBA" id="ARBA00023315"/>
    </source>
</evidence>
<dbReference type="PANTHER" id="PTHR43091">
    <property type="entry name" value="3-OXOACYL-[ACYL-CARRIER-PROTEIN] SYNTHASE"/>
    <property type="match status" value="1"/>
</dbReference>
<feature type="active site" evidence="14">
    <location>
        <position position="254"/>
    </location>
</feature>
<dbReference type="CDD" id="cd00830">
    <property type="entry name" value="KAS_III"/>
    <property type="match status" value="1"/>
</dbReference>
<dbReference type="SUPFAM" id="SSF53901">
    <property type="entry name" value="Thiolase-like"/>
    <property type="match status" value="1"/>
</dbReference>
<feature type="region of interest" description="ACP-binding" evidence="14">
    <location>
        <begin position="255"/>
        <end position="259"/>
    </location>
</feature>
<evidence type="ECO:0000256" key="5">
    <source>
        <dbReference type="ARBA" id="ARBA00022832"/>
    </source>
</evidence>
<reference evidence="17" key="1">
    <citation type="journal article" date="2021" name="Microbiology">
        <title>Metagenomic Analysis of the Microbial Community in the Underground Coal Fire Area (Kemerovo Region, Russia) Revealed Predominance of Thermophilic Members of the Phyla Deinococcus-thermus, Aquificae, and Firmicutes.</title>
        <authorList>
            <person name="Kadnikov V."/>
            <person name="Mardanov A.V."/>
            <person name="Beletsky A.V."/>
            <person name="Karnachuk O.V."/>
            <person name="Ravin N.V."/>
        </authorList>
    </citation>
    <scope>NUCLEOTIDE SEQUENCE</scope>
    <source>
        <strain evidence="17">RBS10-49</strain>
    </source>
</reference>
<keyword evidence="4 14" id="KW-0808">Transferase</keyword>
<proteinExistence type="inferred from homology"/>
<evidence type="ECO:0000259" key="16">
    <source>
        <dbReference type="Pfam" id="PF08545"/>
    </source>
</evidence>
<evidence type="ECO:0000256" key="14">
    <source>
        <dbReference type="HAMAP-Rule" id="MF_01815"/>
    </source>
</evidence>
<comment type="subunit">
    <text evidence="14">Homodimer.</text>
</comment>
<comment type="function">
    <text evidence="14">Catalyzes the condensation reaction of fatty acid synthesis by the addition to an acyl acceptor of two carbons from malonyl-ACP. Catalyzes the first condensation reaction which initiates fatty acid synthesis and may therefore play a role in governing the total rate of fatty acid production. Possesses both acetoacetyl-ACP synthase and acetyl transacylase activities. Its substrate specificity determines the biosynthesis of branched-chain and/or straight-chain of fatty acids.</text>
</comment>
<evidence type="ECO:0000256" key="2">
    <source>
        <dbReference type="ARBA" id="ARBA00008642"/>
    </source>
</evidence>
<evidence type="ECO:0000313" key="18">
    <source>
        <dbReference type="Proteomes" id="UP000748108"/>
    </source>
</evidence>
<comment type="catalytic activity">
    <reaction evidence="13">
        <text>3-methylbutanoyl-CoA + malonyl-[ACP] + H(+) = 5-methyl-3-oxohexanoyl-[ACP] + CO2 + CoA</text>
        <dbReference type="Rhea" id="RHEA:42272"/>
        <dbReference type="Rhea" id="RHEA-COMP:9623"/>
        <dbReference type="Rhea" id="RHEA-COMP:9941"/>
        <dbReference type="ChEBI" id="CHEBI:15378"/>
        <dbReference type="ChEBI" id="CHEBI:16526"/>
        <dbReference type="ChEBI" id="CHEBI:57287"/>
        <dbReference type="ChEBI" id="CHEBI:57345"/>
        <dbReference type="ChEBI" id="CHEBI:78449"/>
        <dbReference type="ChEBI" id="CHEBI:78822"/>
        <dbReference type="EC" id="2.3.1.300"/>
    </reaction>
    <physiologicalReaction direction="left-to-right" evidence="13">
        <dbReference type="Rhea" id="RHEA:42273"/>
    </physiologicalReaction>
</comment>
<keyword evidence="8 14" id="KW-0511">Multifunctional enzyme</keyword>
<comment type="catalytic activity">
    <reaction evidence="12">
        <text>2-methylpropanoyl-CoA + malonyl-[ACP] + H(+) = 4-methyl-3-oxopentanoyl-[ACP] + CO2 + CoA</text>
        <dbReference type="Rhea" id="RHEA:42268"/>
        <dbReference type="Rhea" id="RHEA-COMP:9623"/>
        <dbReference type="Rhea" id="RHEA-COMP:9940"/>
        <dbReference type="ChEBI" id="CHEBI:15378"/>
        <dbReference type="ChEBI" id="CHEBI:16526"/>
        <dbReference type="ChEBI" id="CHEBI:57287"/>
        <dbReference type="ChEBI" id="CHEBI:57338"/>
        <dbReference type="ChEBI" id="CHEBI:78449"/>
        <dbReference type="ChEBI" id="CHEBI:78820"/>
        <dbReference type="EC" id="2.3.1.300"/>
    </reaction>
    <physiologicalReaction direction="left-to-right" evidence="12">
        <dbReference type="Rhea" id="RHEA:42269"/>
    </physiologicalReaction>
</comment>
<evidence type="ECO:0000313" key="17">
    <source>
        <dbReference type="EMBL" id="MBT9281501.1"/>
    </source>
</evidence>
<dbReference type="GO" id="GO:0033818">
    <property type="term" value="F:beta-ketoacyl-acyl-carrier-protein synthase III activity"/>
    <property type="evidence" value="ECO:0007669"/>
    <property type="project" value="UniProtKB-UniRule"/>
</dbReference>
<dbReference type="GO" id="GO:0004315">
    <property type="term" value="F:3-oxoacyl-[acyl-carrier-protein] synthase activity"/>
    <property type="evidence" value="ECO:0007669"/>
    <property type="project" value="InterPro"/>
</dbReference>
<feature type="domain" description="Beta-ketoacyl-[acyl-carrier-protein] synthase III C-terminal" evidence="15">
    <location>
        <begin position="239"/>
        <end position="327"/>
    </location>
</feature>
<evidence type="ECO:0000256" key="7">
    <source>
        <dbReference type="ARBA" id="ARBA00023160"/>
    </source>
</evidence>
<keyword evidence="5 14" id="KW-0276">Fatty acid metabolism</keyword>
<accession>A0A947CZR1</accession>
<comment type="caution">
    <text evidence="17">The sequence shown here is derived from an EMBL/GenBank/DDBJ whole genome shotgun (WGS) entry which is preliminary data.</text>
</comment>
<feature type="domain" description="Beta-ketoacyl-[acyl-carrier-protein] synthase III N-terminal" evidence="16">
    <location>
        <begin position="109"/>
        <end position="186"/>
    </location>
</feature>
<dbReference type="InterPro" id="IPR013751">
    <property type="entry name" value="ACP_syn_III_N"/>
</dbReference>
<dbReference type="Gene3D" id="3.40.47.10">
    <property type="match status" value="1"/>
</dbReference>
<keyword evidence="14" id="KW-0963">Cytoplasm</keyword>
<dbReference type="GO" id="GO:0005737">
    <property type="term" value="C:cytoplasm"/>
    <property type="evidence" value="ECO:0007669"/>
    <property type="project" value="UniProtKB-SubCell"/>
</dbReference>
<protein>
    <recommendedName>
        <fullName evidence="14">Beta-ketoacyl-[acyl-carrier-protein] synthase III</fullName>
        <shortName evidence="14">Beta-ketoacyl-ACP synthase III</shortName>
        <shortName evidence="14">KAS III</shortName>
        <ecNumber evidence="14">2.3.1.180</ecNumber>
    </recommendedName>
    <alternativeName>
        <fullName evidence="14">3-oxoacyl-[acyl-carrier-protein] synthase 3</fullName>
    </alternativeName>
    <alternativeName>
        <fullName evidence="14">3-oxoacyl-[acyl-carrier-protein] synthase III</fullName>
    </alternativeName>
</protein>
<evidence type="ECO:0000256" key="8">
    <source>
        <dbReference type="ARBA" id="ARBA00023268"/>
    </source>
</evidence>
<dbReference type="FunFam" id="3.40.47.10:FF:000004">
    <property type="entry name" value="3-oxoacyl-[acyl-carrier-protein] synthase 3"/>
    <property type="match status" value="1"/>
</dbReference>
<dbReference type="EC" id="2.3.1.180" evidence="14"/>
<dbReference type="NCBIfam" id="NF006829">
    <property type="entry name" value="PRK09352.1"/>
    <property type="match status" value="1"/>
</dbReference>
<organism evidence="17 18">
    <name type="scientific">Hydrogenibacillus schlegelii</name>
    <name type="common">Bacillus schlegelii</name>
    <dbReference type="NCBI Taxonomy" id="1484"/>
    <lineage>
        <taxon>Bacteria</taxon>
        <taxon>Bacillati</taxon>
        <taxon>Bacillota</taxon>
        <taxon>Bacilli</taxon>
        <taxon>Bacillales</taxon>
        <taxon>Bacillales Family X. Incertae Sedis</taxon>
        <taxon>Hydrogenibacillus</taxon>
    </lineage>
</organism>
<evidence type="ECO:0000256" key="3">
    <source>
        <dbReference type="ARBA" id="ARBA00022516"/>
    </source>
</evidence>